<keyword evidence="2" id="KW-0472">Membrane</keyword>
<name>A0A0A2A8Z0_PROMR</name>
<comment type="similarity">
    <text evidence="1">Belongs to the bacterial sugar transferase family.</text>
</comment>
<dbReference type="InterPro" id="IPR003362">
    <property type="entry name" value="Bact_transf"/>
</dbReference>
<keyword evidence="2" id="KW-1133">Transmembrane helix</keyword>
<evidence type="ECO:0000313" key="4">
    <source>
        <dbReference type="EMBL" id="KGF96888.1"/>
    </source>
</evidence>
<dbReference type="PANTHER" id="PTHR30576:SF20">
    <property type="entry name" value="QUINOVOSAMINEPHOSPHOTRANSFERAE-RELATED"/>
    <property type="match status" value="1"/>
</dbReference>
<comment type="caution">
    <text evidence="4">The sequence shown here is derived from an EMBL/GenBank/DDBJ whole genome shotgun (WGS) entry which is preliminary data.</text>
</comment>
<feature type="domain" description="Bacterial sugar transferase" evidence="3">
    <location>
        <begin position="9"/>
        <end position="201"/>
    </location>
</feature>
<sequence length="250" mass="29123">MIFTHSFKKRIFDIIFSFIGLVLVIPLIIPFIFLIWLQDFENPFYIADRVGLNFKKFKIIKLRSMIVKADKSKVDSTSANDPRITKVGAIIRKLKLDELTQLFNVFKGEMSFVGPRPNVERETNLYSNKEKELLKVKPGITDFASIVFSDESEILKDHQNPDIAYNQLIRPRKNFLALTYIKNKSIILDLKIILLTIFAFINKRKTLSLIIRILRSYETPEEIIEMARRNNKLTPMAPPGLKDIIYSREI</sequence>
<evidence type="ECO:0000256" key="2">
    <source>
        <dbReference type="SAM" id="Phobius"/>
    </source>
</evidence>
<dbReference type="AlphaFoldDB" id="A0A0A2A8Z0"/>
<dbReference type="STRING" id="74545.EU96_1525"/>
<reference evidence="5" key="1">
    <citation type="journal article" date="2014" name="Sci. Data">
        <title>Genomes of diverse isolates of the marine cyanobacterium Prochlorococcus.</title>
        <authorList>
            <person name="Biller S."/>
            <person name="Berube P."/>
            <person name="Thompson J."/>
            <person name="Kelly L."/>
            <person name="Roggensack S."/>
            <person name="Awad L."/>
            <person name="Roache-Johnson K."/>
            <person name="Ding H."/>
            <person name="Giovannoni S.J."/>
            <person name="Moore L.R."/>
            <person name="Chisholm S.W."/>
        </authorList>
    </citation>
    <scope>NUCLEOTIDE SEQUENCE [LARGE SCALE GENOMIC DNA]</scope>
    <source>
        <strain evidence="5">MIT 9302</strain>
    </source>
</reference>
<proteinExistence type="inferred from homology"/>
<dbReference type="RefSeq" id="WP_032527139.1">
    <property type="nucleotide sequence ID" value="NZ_CP138951.1"/>
</dbReference>
<gene>
    <name evidence="4" type="ORF">EU96_1525</name>
</gene>
<keyword evidence="4" id="KW-0808">Transferase</keyword>
<dbReference type="eggNOG" id="COG2148">
    <property type="taxonomic scope" value="Bacteria"/>
</dbReference>
<evidence type="ECO:0000259" key="3">
    <source>
        <dbReference type="Pfam" id="PF02397"/>
    </source>
</evidence>
<dbReference type="Pfam" id="PF02397">
    <property type="entry name" value="Bac_transf"/>
    <property type="match status" value="1"/>
</dbReference>
<accession>A0A0A2A8Z0</accession>
<dbReference type="PANTHER" id="PTHR30576">
    <property type="entry name" value="COLANIC BIOSYNTHESIS UDP-GLUCOSE LIPID CARRIER TRANSFERASE"/>
    <property type="match status" value="1"/>
</dbReference>
<dbReference type="OrthoDB" id="570875at2"/>
<keyword evidence="2" id="KW-0812">Transmembrane</keyword>
<protein>
    <submittedName>
        <fullName evidence="4">Glycosyltransferase</fullName>
    </submittedName>
</protein>
<evidence type="ECO:0000256" key="1">
    <source>
        <dbReference type="ARBA" id="ARBA00006464"/>
    </source>
</evidence>
<organism evidence="4 5">
    <name type="scientific">Prochlorococcus marinus str. MIT 9302</name>
    <dbReference type="NCBI Taxonomy" id="74545"/>
    <lineage>
        <taxon>Bacteria</taxon>
        <taxon>Bacillati</taxon>
        <taxon>Cyanobacteriota</taxon>
        <taxon>Cyanophyceae</taxon>
        <taxon>Synechococcales</taxon>
        <taxon>Prochlorococcaceae</taxon>
        <taxon>Prochlorococcus</taxon>
    </lineage>
</organism>
<dbReference type="GO" id="GO:0016780">
    <property type="term" value="F:phosphotransferase activity, for other substituted phosphate groups"/>
    <property type="evidence" value="ECO:0007669"/>
    <property type="project" value="TreeGrafter"/>
</dbReference>
<dbReference type="Proteomes" id="UP000030445">
    <property type="component" value="Unassembled WGS sequence"/>
</dbReference>
<evidence type="ECO:0000313" key="5">
    <source>
        <dbReference type="Proteomes" id="UP000030445"/>
    </source>
</evidence>
<feature type="transmembrane region" description="Helical" evidence="2">
    <location>
        <begin position="12"/>
        <end position="37"/>
    </location>
</feature>
<dbReference type="EMBL" id="JNAM01000011">
    <property type="protein sequence ID" value="KGF96888.1"/>
    <property type="molecule type" value="Genomic_DNA"/>
</dbReference>